<feature type="signal peptide" evidence="1">
    <location>
        <begin position="1"/>
        <end position="35"/>
    </location>
</feature>
<evidence type="ECO:0000256" key="1">
    <source>
        <dbReference type="SAM" id="SignalP"/>
    </source>
</evidence>
<dbReference type="InterPro" id="IPR007332">
    <property type="entry name" value="DUF411"/>
</dbReference>
<dbReference type="Proteomes" id="UP000253204">
    <property type="component" value="Unassembled WGS sequence"/>
</dbReference>
<dbReference type="SUPFAM" id="SSF52833">
    <property type="entry name" value="Thioredoxin-like"/>
    <property type="match status" value="1"/>
</dbReference>
<dbReference type="RefSeq" id="WP_114485228.1">
    <property type="nucleotide sequence ID" value="NZ_CBCSHM010000001.1"/>
</dbReference>
<gene>
    <name evidence="2" type="ORF">DU506_01705</name>
</gene>
<sequence>MGISRKRMAVTATILAGLAAGAAMMMTLGAGQAMAEPVVTVHSDPNCGCCSGHVEHMKASGFDVEHIKTDDMRSIKREHGITSNLASCHTSTVDGYVIEGHVPASDIRKLLETRPDVAGIAAPGMPSGSPGMENGRVDTYSVLSWKEISGPTEVFATHPE</sequence>
<dbReference type="InterPro" id="IPR036249">
    <property type="entry name" value="Thioredoxin-like_sf"/>
</dbReference>
<dbReference type="OrthoDB" id="14727at2"/>
<keyword evidence="3" id="KW-1185">Reference proteome</keyword>
<name>A0A368U9V7_9GAMM</name>
<feature type="chain" id="PRO_5016686335" evidence="1">
    <location>
        <begin position="36"/>
        <end position="160"/>
    </location>
</feature>
<evidence type="ECO:0000313" key="2">
    <source>
        <dbReference type="EMBL" id="RCV93900.1"/>
    </source>
</evidence>
<dbReference type="EMBL" id="QPIJ01000001">
    <property type="protein sequence ID" value="RCV93900.1"/>
    <property type="molecule type" value="Genomic_DNA"/>
</dbReference>
<reference evidence="2 3" key="1">
    <citation type="submission" date="2018-07" db="EMBL/GenBank/DDBJ databases">
        <title>Halomonas rutogse sp. nov., isolated from Lake TangqianCo on Tibetan Plateau.</title>
        <authorList>
            <person name="Lu H."/>
            <person name="Xing P."/>
            <person name="Wu Q."/>
        </authorList>
    </citation>
    <scope>NUCLEOTIDE SEQUENCE [LARGE SCALE GENOMIC DNA]</scope>
    <source>
        <strain evidence="2 3">TQ8S</strain>
    </source>
</reference>
<accession>A0A368U9V7</accession>
<keyword evidence="1" id="KW-0732">Signal</keyword>
<organism evidence="2 3">
    <name type="scientific">Vreelandella rituensis</name>
    <dbReference type="NCBI Taxonomy" id="2282306"/>
    <lineage>
        <taxon>Bacteria</taxon>
        <taxon>Pseudomonadati</taxon>
        <taxon>Pseudomonadota</taxon>
        <taxon>Gammaproteobacteria</taxon>
        <taxon>Oceanospirillales</taxon>
        <taxon>Halomonadaceae</taxon>
        <taxon>Vreelandella</taxon>
    </lineage>
</organism>
<dbReference type="Pfam" id="PF04214">
    <property type="entry name" value="DUF411"/>
    <property type="match status" value="1"/>
</dbReference>
<evidence type="ECO:0000313" key="3">
    <source>
        <dbReference type="Proteomes" id="UP000253204"/>
    </source>
</evidence>
<dbReference type="AlphaFoldDB" id="A0A368U9V7"/>
<proteinExistence type="predicted"/>
<comment type="caution">
    <text evidence="2">The sequence shown here is derived from an EMBL/GenBank/DDBJ whole genome shotgun (WGS) entry which is preliminary data.</text>
</comment>
<protein>
    <submittedName>
        <fullName evidence="2">DUF411 domain-containing protein</fullName>
    </submittedName>
</protein>